<dbReference type="RefSeq" id="WP_090455524.1">
    <property type="nucleotide sequence ID" value="NZ_FNTC01000002.1"/>
</dbReference>
<evidence type="ECO:0000256" key="1">
    <source>
        <dbReference type="SAM" id="Coils"/>
    </source>
</evidence>
<organism evidence="2 3">
    <name type="scientific">Pseudomonas jessenii</name>
    <dbReference type="NCBI Taxonomy" id="77298"/>
    <lineage>
        <taxon>Bacteria</taxon>
        <taxon>Pseudomonadati</taxon>
        <taxon>Pseudomonadota</taxon>
        <taxon>Gammaproteobacteria</taxon>
        <taxon>Pseudomonadales</taxon>
        <taxon>Pseudomonadaceae</taxon>
        <taxon>Pseudomonas</taxon>
    </lineage>
</organism>
<proteinExistence type="predicted"/>
<dbReference type="Proteomes" id="UP000198542">
    <property type="component" value="Unassembled WGS sequence"/>
</dbReference>
<evidence type="ECO:0000313" key="2">
    <source>
        <dbReference type="EMBL" id="SEC40985.1"/>
    </source>
</evidence>
<dbReference type="EMBL" id="FNTC01000002">
    <property type="protein sequence ID" value="SEC40985.1"/>
    <property type="molecule type" value="Genomic_DNA"/>
</dbReference>
<reference evidence="3" key="1">
    <citation type="submission" date="2016-10" db="EMBL/GenBank/DDBJ databases">
        <authorList>
            <person name="Varghese N."/>
            <person name="Submissions S."/>
        </authorList>
    </citation>
    <scope>NUCLEOTIDE SEQUENCE [LARGE SCALE GENOMIC DNA]</scope>
    <source>
        <strain evidence="3">BS3660</strain>
    </source>
</reference>
<dbReference type="AlphaFoldDB" id="A0A231GR43"/>
<name>A0A231GR43_PSEJE</name>
<accession>A0A231GR43</accession>
<protein>
    <submittedName>
        <fullName evidence="2">Uncharacterized protein</fullName>
    </submittedName>
</protein>
<feature type="coiled-coil region" evidence="1">
    <location>
        <begin position="30"/>
        <end position="64"/>
    </location>
</feature>
<keyword evidence="1" id="KW-0175">Coiled coil</keyword>
<sequence>MSDKSLEEKAALMVDPHETMASVGQITAGRDALRQRLDKADRAVQELQEQLDLAKTLMTRLLAASFASTGKLSAPLTNWGLNEIDVVEREMACYLNSTNEASAAS</sequence>
<gene>
    <name evidence="2" type="ORF">SAMN04490187_4261</name>
</gene>
<keyword evidence="3" id="KW-1185">Reference proteome</keyword>
<evidence type="ECO:0000313" key="3">
    <source>
        <dbReference type="Proteomes" id="UP000198542"/>
    </source>
</evidence>